<accession>A0A2N9WTJ3</accession>
<evidence type="ECO:0000313" key="3">
    <source>
        <dbReference type="Proteomes" id="UP000231293"/>
    </source>
</evidence>
<dbReference type="EMBL" id="MDVB01000072">
    <property type="protein sequence ID" value="PIT14893.1"/>
    <property type="molecule type" value="Genomic_DNA"/>
</dbReference>
<dbReference type="AlphaFoldDB" id="A0A2N9WTJ3"/>
<evidence type="ECO:0000256" key="1">
    <source>
        <dbReference type="SAM" id="MobiDB-lite"/>
    </source>
</evidence>
<name>A0A2N9WTJ3_9NEIS</name>
<evidence type="ECO:0000313" key="2">
    <source>
        <dbReference type="EMBL" id="PIT14893.1"/>
    </source>
</evidence>
<protein>
    <submittedName>
        <fullName evidence="2">Uncharacterized protein</fullName>
    </submittedName>
</protein>
<gene>
    <name evidence="2" type="ORF">BGI32_06680</name>
</gene>
<organism evidence="2 3">
    <name type="scientific">Snodgrassella alvi</name>
    <dbReference type="NCBI Taxonomy" id="1196083"/>
    <lineage>
        <taxon>Bacteria</taxon>
        <taxon>Pseudomonadati</taxon>
        <taxon>Pseudomonadota</taxon>
        <taxon>Betaproteobacteria</taxon>
        <taxon>Neisseriales</taxon>
        <taxon>Neisseriaceae</taxon>
        <taxon>Snodgrassella</taxon>
    </lineage>
</organism>
<reference evidence="2 3" key="1">
    <citation type="journal article" date="2017" name="MBio">
        <title>Type VI secretion-mediated competition in the bee gut microbiome.</title>
        <authorList>
            <person name="Steele M.I."/>
            <person name="Kwong W.K."/>
            <person name="Powell J.E."/>
            <person name="Whiteley M."/>
            <person name="Moran N.A."/>
        </authorList>
    </citation>
    <scope>NUCLEOTIDE SEQUENCE [LARGE SCALE GENOMIC DNA]</scope>
    <source>
        <strain evidence="2 3">App2-2</strain>
    </source>
</reference>
<proteinExistence type="predicted"/>
<feature type="region of interest" description="Disordered" evidence="1">
    <location>
        <begin position="1"/>
        <end position="46"/>
    </location>
</feature>
<comment type="caution">
    <text evidence="2">The sequence shown here is derived from an EMBL/GenBank/DDBJ whole genome shotgun (WGS) entry which is preliminary data.</text>
</comment>
<sequence>MTIKVKANSGDNPSDGTGDGSSTGGSDADNSGGNGSGTGNNSHSSNKEICVFRPEAGSYISNLAAANTFFSKRLHDRQENGWYTSSLVTIYVYI</sequence>
<dbReference type="Proteomes" id="UP000231293">
    <property type="component" value="Unassembled WGS sequence"/>
</dbReference>